<protein>
    <recommendedName>
        <fullName evidence="6">Armadillo repeat-containing domain-containing protein</fullName>
    </recommendedName>
</protein>
<feature type="compositionally biased region" description="Low complexity" evidence="3">
    <location>
        <begin position="449"/>
        <end position="461"/>
    </location>
</feature>
<keyword evidence="1" id="KW-0833">Ubl conjugation pathway</keyword>
<evidence type="ECO:0000313" key="4">
    <source>
        <dbReference type="EMBL" id="WIA20255.1"/>
    </source>
</evidence>
<evidence type="ECO:0000313" key="5">
    <source>
        <dbReference type="Proteomes" id="UP001244341"/>
    </source>
</evidence>
<sequence length="603" mass="62636">MSSDSAVAAAVVAAGGVPVLVHALRVSPPAVCQVTTFSLFRLMREVDGDLTEDQLSSYTSPAAAVNGSSSSSSEAGSSQDELLLLQYVRHGAFSKLCAVMGAGQGQGSAHELAFSMLLSLALLPQAQRLVADRGEVASIVQVLSSSSSPATRLEAMLVLGRLAARCVAVQQDAVREGAVPPLVDMMQAGTDEERCHASRLLALLGQHASTHQAVGVVCMLVHNPDNHFAMVGEGLVPLLVSLLHRETPGKTLTYALASLLMLAIAEPRHAAVVARTGAVPLLVLISREGSHRPVNRELAAALLAVLCRSQDVQVDVVAAGGIPALARLMAEGTDGARCYACEALAQIASGTDVRCRLVARAGALAPLRSMLAPGGSSLSTLWAARLLKVLVQEHSALREVAEVPGLIALLPEVLGRRPLRQQQQQQQQQDELPPTAAGSTASSPHIVPGVTTSSSSSVNGGVNMASMDVEVQGEVASAAAADADLEKAQAQLAWVVAALAANRLTRGVISEVGCFLIRPLVAMLREAQAGCGAGLGLADVLEGLANSRQAAAAAALRGLSRADDRLAALVNAELALQWWLGHRVELPRLAEEGIASDWYPPME</sequence>
<dbReference type="InterPro" id="IPR016024">
    <property type="entry name" value="ARM-type_fold"/>
</dbReference>
<dbReference type="SMART" id="SM00185">
    <property type="entry name" value="ARM"/>
    <property type="match status" value="7"/>
</dbReference>
<dbReference type="PROSITE" id="PS50176">
    <property type="entry name" value="ARM_REPEAT"/>
    <property type="match status" value="1"/>
</dbReference>
<organism evidence="4 5">
    <name type="scientific">Tetradesmus obliquus</name>
    <name type="common">Green alga</name>
    <name type="synonym">Acutodesmus obliquus</name>
    <dbReference type="NCBI Taxonomy" id="3088"/>
    <lineage>
        <taxon>Eukaryota</taxon>
        <taxon>Viridiplantae</taxon>
        <taxon>Chlorophyta</taxon>
        <taxon>core chlorophytes</taxon>
        <taxon>Chlorophyceae</taxon>
        <taxon>CS clade</taxon>
        <taxon>Sphaeropleales</taxon>
        <taxon>Scenedesmaceae</taxon>
        <taxon>Tetradesmus</taxon>
    </lineage>
</organism>
<keyword evidence="5" id="KW-1185">Reference proteome</keyword>
<evidence type="ECO:0000256" key="1">
    <source>
        <dbReference type="ARBA" id="ARBA00022786"/>
    </source>
</evidence>
<proteinExistence type="predicted"/>
<dbReference type="InterPro" id="IPR011989">
    <property type="entry name" value="ARM-like"/>
</dbReference>
<gene>
    <name evidence="4" type="ORF">OEZ85_006090</name>
</gene>
<evidence type="ECO:0000256" key="2">
    <source>
        <dbReference type="PROSITE-ProRule" id="PRU00259"/>
    </source>
</evidence>
<evidence type="ECO:0000256" key="3">
    <source>
        <dbReference type="SAM" id="MobiDB-lite"/>
    </source>
</evidence>
<dbReference type="Proteomes" id="UP001244341">
    <property type="component" value="Chromosome 11b"/>
</dbReference>
<feature type="repeat" description="ARM" evidence="2">
    <location>
        <begin position="234"/>
        <end position="277"/>
    </location>
</feature>
<dbReference type="Gene3D" id="1.25.10.10">
    <property type="entry name" value="Leucine-rich Repeat Variant"/>
    <property type="match status" value="2"/>
</dbReference>
<evidence type="ECO:0008006" key="6">
    <source>
        <dbReference type="Google" id="ProtNLM"/>
    </source>
</evidence>
<dbReference type="SUPFAM" id="SSF48371">
    <property type="entry name" value="ARM repeat"/>
    <property type="match status" value="1"/>
</dbReference>
<dbReference type="PANTHER" id="PTHR23315:SF7">
    <property type="entry name" value="U-BOX DOMAIN-CONTAINING PROTEIN 4"/>
    <property type="match status" value="1"/>
</dbReference>
<dbReference type="InterPro" id="IPR000225">
    <property type="entry name" value="Armadillo"/>
</dbReference>
<name>A0ABY8UGG8_TETOB</name>
<accession>A0ABY8UGG8</accession>
<dbReference type="PANTHER" id="PTHR23315">
    <property type="entry name" value="U BOX DOMAIN-CONTAINING"/>
    <property type="match status" value="1"/>
</dbReference>
<feature type="region of interest" description="Disordered" evidence="3">
    <location>
        <begin position="419"/>
        <end position="461"/>
    </location>
</feature>
<reference evidence="4 5" key="1">
    <citation type="submission" date="2023-05" db="EMBL/GenBank/DDBJ databases">
        <title>A 100% complete, gapless, phased diploid assembly of the Scenedesmus obliquus UTEX 3031 genome.</title>
        <authorList>
            <person name="Biondi T.C."/>
            <person name="Hanschen E.R."/>
            <person name="Kwon T."/>
            <person name="Eng W."/>
            <person name="Kruse C.P.S."/>
            <person name="Koehler S.I."/>
            <person name="Kunde Y."/>
            <person name="Gleasner C.D."/>
            <person name="You Mak K.T."/>
            <person name="Polle J."/>
            <person name="Hovde B.T."/>
            <person name="Starkenburg S.R."/>
        </authorList>
    </citation>
    <scope>NUCLEOTIDE SEQUENCE [LARGE SCALE GENOMIC DNA]</scope>
    <source>
        <strain evidence="4 5">DOE0152z</strain>
    </source>
</reference>
<dbReference type="EMBL" id="CP126218">
    <property type="protein sequence ID" value="WIA20255.1"/>
    <property type="molecule type" value="Genomic_DNA"/>
</dbReference>